<sequence length="140" mass="15729">MLEKIEENYALRTEASHAILVAKIDASHSILQAKIEASNWVSTFKNGIFFSFVGIVLKIVWDKYNEYKDNQAIQEIEPGNRQPGHQEIMDELVKIEKIVSNGSEKDNRTKNSNNGAKAGVLKIPPDSNAERVVTNNDKCE</sequence>
<dbReference type="Proteomes" id="UP000095281">
    <property type="component" value="Unplaced"/>
</dbReference>
<evidence type="ECO:0000256" key="1">
    <source>
        <dbReference type="SAM" id="MobiDB-lite"/>
    </source>
</evidence>
<feature type="region of interest" description="Disordered" evidence="1">
    <location>
        <begin position="100"/>
        <end position="140"/>
    </location>
</feature>
<protein>
    <submittedName>
        <fullName evidence="3">Uncharacterized protein</fullName>
    </submittedName>
</protein>
<accession>A0A1I8BGR7</accession>
<feature type="compositionally biased region" description="Basic and acidic residues" evidence="1">
    <location>
        <begin position="100"/>
        <end position="109"/>
    </location>
</feature>
<evidence type="ECO:0000313" key="2">
    <source>
        <dbReference type="Proteomes" id="UP000095281"/>
    </source>
</evidence>
<organism evidence="2 3">
    <name type="scientific">Meloidogyne hapla</name>
    <name type="common">Root-knot nematode worm</name>
    <dbReference type="NCBI Taxonomy" id="6305"/>
    <lineage>
        <taxon>Eukaryota</taxon>
        <taxon>Metazoa</taxon>
        <taxon>Ecdysozoa</taxon>
        <taxon>Nematoda</taxon>
        <taxon>Chromadorea</taxon>
        <taxon>Rhabditida</taxon>
        <taxon>Tylenchina</taxon>
        <taxon>Tylenchomorpha</taxon>
        <taxon>Tylenchoidea</taxon>
        <taxon>Meloidogynidae</taxon>
        <taxon>Meloidogyninae</taxon>
        <taxon>Meloidogyne</taxon>
    </lineage>
</organism>
<name>A0A1I8BGR7_MELHA</name>
<dbReference type="AlphaFoldDB" id="A0A1I8BGR7"/>
<reference evidence="3" key="1">
    <citation type="submission" date="2016-11" db="UniProtKB">
        <authorList>
            <consortium name="WormBaseParasite"/>
        </authorList>
    </citation>
    <scope>IDENTIFICATION</scope>
</reference>
<proteinExistence type="predicted"/>
<dbReference type="WBParaSite" id="MhA1_Contig234.frz3.gene11">
    <property type="protein sequence ID" value="MhA1_Contig234.frz3.gene11"/>
    <property type="gene ID" value="MhA1_Contig234.frz3.gene11"/>
</dbReference>
<evidence type="ECO:0000313" key="3">
    <source>
        <dbReference type="WBParaSite" id="MhA1_Contig234.frz3.gene11"/>
    </source>
</evidence>
<keyword evidence="2" id="KW-1185">Reference proteome</keyword>